<accession>A0A933L123</accession>
<dbReference type="InterPro" id="IPR011625">
    <property type="entry name" value="A2M_N_BRD"/>
</dbReference>
<evidence type="ECO:0000259" key="7">
    <source>
        <dbReference type="PROSITE" id="PS50948"/>
    </source>
</evidence>
<dbReference type="Pfam" id="PF00207">
    <property type="entry name" value="A2M"/>
    <property type="match status" value="1"/>
</dbReference>
<feature type="signal peptide" evidence="6">
    <location>
        <begin position="1"/>
        <end position="23"/>
    </location>
</feature>
<dbReference type="Pfam" id="PF07703">
    <property type="entry name" value="A2M_BRD"/>
    <property type="match status" value="1"/>
</dbReference>
<evidence type="ECO:0000256" key="3">
    <source>
        <dbReference type="ARBA" id="ARBA00022737"/>
    </source>
</evidence>
<dbReference type="Pfam" id="PF17972">
    <property type="entry name" value="bMG5"/>
    <property type="match status" value="1"/>
</dbReference>
<dbReference type="InterPro" id="IPR041462">
    <property type="entry name" value="Bact_A2M_MG6"/>
</dbReference>
<dbReference type="PANTHER" id="PTHR40094">
    <property type="entry name" value="ALPHA-2-MACROGLOBULIN HOMOLOG"/>
    <property type="match status" value="1"/>
</dbReference>
<dbReference type="PANTHER" id="PTHR40094:SF1">
    <property type="entry name" value="UBIQUITIN DOMAIN-CONTAINING PROTEIN"/>
    <property type="match status" value="1"/>
</dbReference>
<comment type="similarity">
    <text evidence="1">Belongs to the protease inhibitor I39 (alpha-2-macroglobulin) family. Bacterial alpha-2-macroglobulin subfamily.</text>
</comment>
<dbReference type="GO" id="GO:0004866">
    <property type="term" value="F:endopeptidase inhibitor activity"/>
    <property type="evidence" value="ECO:0007669"/>
    <property type="project" value="InterPro"/>
</dbReference>
<dbReference type="SMART" id="SM01360">
    <property type="entry name" value="A2M"/>
    <property type="match status" value="1"/>
</dbReference>
<dbReference type="InterPro" id="IPR041203">
    <property type="entry name" value="Bact_A2M_MG5"/>
</dbReference>
<dbReference type="Pfam" id="PF11974">
    <property type="entry name" value="bMG3"/>
    <property type="match status" value="1"/>
</dbReference>
<dbReference type="InterPro" id="IPR000177">
    <property type="entry name" value="Apple"/>
</dbReference>
<dbReference type="InterPro" id="IPR026284">
    <property type="entry name" value="A2MG_proteobact"/>
</dbReference>
<feature type="chain" id="PRO_5038011581" evidence="6">
    <location>
        <begin position="24"/>
        <end position="1849"/>
    </location>
</feature>
<dbReference type="SUPFAM" id="SSF57414">
    <property type="entry name" value="Hairpin loop containing domain-like"/>
    <property type="match status" value="1"/>
</dbReference>
<evidence type="ECO:0000313" key="8">
    <source>
        <dbReference type="EMBL" id="MBI4921227.1"/>
    </source>
</evidence>
<feature type="region of interest" description="Disordered" evidence="5">
    <location>
        <begin position="1818"/>
        <end position="1849"/>
    </location>
</feature>
<evidence type="ECO:0000256" key="2">
    <source>
        <dbReference type="ARBA" id="ARBA00022729"/>
    </source>
</evidence>
<comment type="caution">
    <text evidence="8">The sequence shown here is derived from an EMBL/GenBank/DDBJ whole genome shotgun (WGS) entry which is preliminary data.</text>
</comment>
<feature type="domain" description="Apple" evidence="7">
    <location>
        <begin position="12"/>
        <end position="103"/>
    </location>
</feature>
<dbReference type="SUPFAM" id="SSF48239">
    <property type="entry name" value="Terpenoid cyclases/Protein prenyltransferases"/>
    <property type="match status" value="1"/>
</dbReference>
<dbReference type="InterPro" id="IPR003609">
    <property type="entry name" value="Pan_app"/>
</dbReference>
<organism evidence="8 9">
    <name type="scientific">Devosia nanyangense</name>
    <dbReference type="NCBI Taxonomy" id="1228055"/>
    <lineage>
        <taxon>Bacteria</taxon>
        <taxon>Pseudomonadati</taxon>
        <taxon>Pseudomonadota</taxon>
        <taxon>Alphaproteobacteria</taxon>
        <taxon>Hyphomicrobiales</taxon>
        <taxon>Devosiaceae</taxon>
        <taxon>Devosia</taxon>
    </lineage>
</organism>
<dbReference type="EMBL" id="JACRAF010000018">
    <property type="protein sequence ID" value="MBI4921227.1"/>
    <property type="molecule type" value="Genomic_DNA"/>
</dbReference>
<dbReference type="Gene3D" id="3.50.4.10">
    <property type="entry name" value="Hepatocyte Growth Factor"/>
    <property type="match status" value="1"/>
</dbReference>
<dbReference type="Gene3D" id="2.60.40.1930">
    <property type="match status" value="1"/>
</dbReference>
<dbReference type="Pfam" id="PF17973">
    <property type="entry name" value="bMG10"/>
    <property type="match status" value="1"/>
</dbReference>
<reference evidence="8" key="1">
    <citation type="submission" date="2020-07" db="EMBL/GenBank/DDBJ databases">
        <title>Huge and variable diversity of episymbiotic CPR bacteria and DPANN archaea in groundwater ecosystems.</title>
        <authorList>
            <person name="He C.Y."/>
            <person name="Keren R."/>
            <person name="Whittaker M."/>
            <person name="Farag I.F."/>
            <person name="Doudna J."/>
            <person name="Cate J.H.D."/>
            <person name="Banfield J.F."/>
        </authorList>
    </citation>
    <scope>NUCLEOTIDE SEQUENCE</scope>
    <source>
        <strain evidence="8">NC_groundwater_1586_Pr3_B-0.1um_66_15</strain>
    </source>
</reference>
<gene>
    <name evidence="8" type="ORF">HY834_05720</name>
</gene>
<dbReference type="Pfam" id="PF17962">
    <property type="entry name" value="bMG6"/>
    <property type="match status" value="1"/>
</dbReference>
<dbReference type="CDD" id="cd01100">
    <property type="entry name" value="APPLE_Factor_XI_like"/>
    <property type="match status" value="1"/>
</dbReference>
<evidence type="ECO:0000256" key="6">
    <source>
        <dbReference type="SAM" id="SignalP"/>
    </source>
</evidence>
<proteinExistence type="inferred from homology"/>
<dbReference type="InterPro" id="IPR049120">
    <property type="entry name" value="A2M_bMG2"/>
</dbReference>
<dbReference type="SMART" id="SM01419">
    <property type="entry name" value="Thiol-ester_cl"/>
    <property type="match status" value="1"/>
</dbReference>
<dbReference type="GO" id="GO:0005576">
    <property type="term" value="C:extracellular region"/>
    <property type="evidence" value="ECO:0007669"/>
    <property type="project" value="InterPro"/>
</dbReference>
<dbReference type="Gene3D" id="1.50.10.20">
    <property type="match status" value="1"/>
</dbReference>
<dbReference type="Pfam" id="PF21142">
    <property type="entry name" value="A2M_bMG2"/>
    <property type="match status" value="1"/>
</dbReference>
<keyword evidence="2 6" id="KW-0732">Signal</keyword>
<keyword evidence="3" id="KW-0677">Repeat</keyword>
<evidence type="ECO:0000256" key="4">
    <source>
        <dbReference type="ARBA" id="ARBA00023157"/>
    </source>
</evidence>
<dbReference type="Pfam" id="PF01835">
    <property type="entry name" value="MG2"/>
    <property type="match status" value="1"/>
</dbReference>
<dbReference type="Pfam" id="PF00024">
    <property type="entry name" value="PAN_1"/>
    <property type="match status" value="1"/>
</dbReference>
<dbReference type="CDD" id="cd02891">
    <property type="entry name" value="A2M_like"/>
    <property type="match status" value="1"/>
</dbReference>
<dbReference type="InterPro" id="IPR021868">
    <property type="entry name" value="Alpha_2_Macroglob_MG3"/>
</dbReference>
<dbReference type="GO" id="GO:0006508">
    <property type="term" value="P:proteolysis"/>
    <property type="evidence" value="ECO:0007669"/>
    <property type="project" value="InterPro"/>
</dbReference>
<sequence>MVRLVRSALWLCAAMVLMFGVQAAGAAERSMSLLPGTDLPGFDYSVLKNSSLEACQKACTDEGICRALTFNEKTHWCFLKGDAGPETPFKGATSGKVTMSPTAEEIDAARQAELPFPASDLIYSAKSYATDLATTVPPPPGAVYADLVAAGDEDVTKANAAGAMIAYQQALGINHNDPALWLKLANVALERADTEIARSDDNNSYAFISVGTPAALNAFLLSESVAERATALAALGHALELKQMWRETIATYRASLALIDDAKLQARLDTAVAQHGFRVVSNTVDAEAATPRICAVFSDPLPSGSTDLSGYVVVEGAPQVAVETQDTQICVTGVDYGKRYHLTLRAGLPSADGESLKKDVELDAYVPDRAPFVGFANNAYVLPAGLGGGLPITSVNAKSADVVIYRIGDRSIATAIRNGIFQSSLDGYRAEDIANQYGEEIYEGTVELAEGEPNANAITAIPVTEALGDMPPGAYVITAKVTDSKQEFWADMATQWFIVTDLGLTTVSGDDGVHAFVRSLSSAQPVTGAHVRLVAINNEILGEADTDASGRADFAPGLARGEGGRAPQVLVAETAGGDYAVLDVSKPAFDLTDRGVDGRPSPGPLDVFATTERGVYRPGETVFLTALLRDAHAKAVANLPLTMEVERPDGVVATHQVLDDKGAGGYFAAIPLVAEAMRGSWAIRLYADPKAEALDTLSFLVEDFEPERLAFEISAPDGPFKTEEPNPITVMAKYLYGATAPGLAIEADAVLRPVTALKAYPGYIFGRLDDSIETDREPLGVVGTTDEAGNATAEVSLPEPQATTRPLEAQIVLRLVDTNGRTVERSITRPVLADANRIGVKPKFDETAGLTQGSEADFDVIAVAPSGEAVAETGLSWSLSRIETTYQWYRASDRWKWEAITTTRQVANGVVDTPAGGPATVGAIVDWGRYRLEVTSTGPEPTSTTYEFYAGYYYPVAGSDTPDTLSVALDKPSYHTGETAHLKLDPQFAGTALVMVVDDRIIEMKAVDVPEGGTTVDLAVTDDWGPGAYVTATLYRPASATEKRMPARALGLAFADVDPGNAKLDVGLEVPEVSLPRHPFTAKVKLANAVAGEKAYVAVAAVDLGILNLTKFPIPDPDGWFFGQRQLGVEFRDLYGQLIDPTQGLPGALRSGGDGSGGRLGTPPATTVLVALHSGIVDVGADGTATVTFDMPDFAGTVRVMAMAWTANAVGHAWTDAIVRDPVVVTLSPPRFLRLGDTSRLLVEINNVSGAAGTYKVSLTTGDGISTDAPESSVDLAVGARTALNLGLTGTGIGDNDLRVTITDPTGNALVKDLTLGVRATSAPRTVSELIPIEPGATIVLDKTRFADMVPHTGALTLAIGSIARLDVPRLLLDLDRYPYGCVEQISSRAFPLLYLNEVAQMIGMGNDAALDQRIKDAIADILSKQSSSGGFGLWGPFDTTDLWLDSYVTEFLIRAKGEGYDVPAEAMTRALDNLGNQVSYATDFDHGGEDIAYALYDLARAGRAAIGDLRYYLEARLSAFGSPLAQAQLGSALALYGDRTRAATAFEAAVTGLMGAEDRRRYRSDYGSQLRDTAAVLALAAEFTPSGVDIPALAARLARLRDQAKWTSTQEDAWTLVAAAALARSTDNGTVTVDGTPLTGTVYQRFDQEHFDDASVTIANTSNQRTEAKVSVTAIPATPPKASSNGFTIRRDYYLPDGTPADLASISQNDRFVVVLSLGATTLGSGQYVVADPLPAGFEIENPDLSSTAGVADLSWLSVDTPSHVESRTDQYVAAFRYVSDTLNFSTAYMVRATAPGTFTLPGATIEDMYRPELRANTDAGTIEVKATGGPADESPATPEDSADAAAP</sequence>
<dbReference type="PROSITE" id="PS50948">
    <property type="entry name" value="PAN"/>
    <property type="match status" value="1"/>
</dbReference>
<dbReference type="InterPro" id="IPR047565">
    <property type="entry name" value="Alpha-macroglob_thiol-ester_cl"/>
</dbReference>
<dbReference type="InterPro" id="IPR008930">
    <property type="entry name" value="Terpenoid_cyclase/PrenylTrfase"/>
</dbReference>
<dbReference type="PIRSF" id="PIRSF038980">
    <property type="entry name" value="A2M_bac"/>
    <property type="match status" value="1"/>
</dbReference>
<dbReference type="SMART" id="SM00223">
    <property type="entry name" value="APPLE"/>
    <property type="match status" value="1"/>
</dbReference>
<protein>
    <submittedName>
        <fullName evidence="8">Alpha-2-macroglobulin family protein</fullName>
    </submittedName>
</protein>
<name>A0A933L123_9HYPH</name>
<evidence type="ECO:0000256" key="1">
    <source>
        <dbReference type="ARBA" id="ARBA00010556"/>
    </source>
</evidence>
<dbReference type="InterPro" id="IPR001599">
    <property type="entry name" value="Macroglobln_a2"/>
</dbReference>
<dbReference type="SMART" id="SM01359">
    <property type="entry name" value="A2M_N_2"/>
    <property type="match status" value="1"/>
</dbReference>
<keyword evidence="4" id="KW-1015">Disulfide bond</keyword>
<dbReference type="InterPro" id="IPR051802">
    <property type="entry name" value="YfhM-like"/>
</dbReference>
<dbReference type="InterPro" id="IPR002890">
    <property type="entry name" value="MG2"/>
</dbReference>
<evidence type="ECO:0000313" key="9">
    <source>
        <dbReference type="Proteomes" id="UP000782610"/>
    </source>
</evidence>
<evidence type="ECO:0000256" key="5">
    <source>
        <dbReference type="SAM" id="MobiDB-lite"/>
    </source>
</evidence>
<dbReference type="Proteomes" id="UP000782610">
    <property type="component" value="Unassembled WGS sequence"/>
</dbReference>
<dbReference type="InterPro" id="IPR041246">
    <property type="entry name" value="Bact_MG10"/>
</dbReference>